<evidence type="ECO:0000313" key="2">
    <source>
        <dbReference type="EMBL" id="NVN17240.1"/>
    </source>
</evidence>
<sequence>MKMRILLFLFLLPLYLAAQDNSREKNFFLNLGAEYRITPIYKSGDQALATNFINPDLQNSGPALNFGVDYYVTQNFSAGFKTSFRYDLITTRIENTASETERGLMFGYHFNLNYHFQVFQKGELFVGAGLSLLNRNSEYVRTESILNEEGEVVGSNSSLDNYNFSANKIFVGYGKGRSKIMLGIYISRNTKYFDKKTTFILPFISYSFNLVKLSTGN</sequence>
<dbReference type="Gene3D" id="2.40.160.20">
    <property type="match status" value="1"/>
</dbReference>
<feature type="chain" id="PRO_5032346752" description="Outer membrane protein beta-barrel domain-containing protein" evidence="1">
    <location>
        <begin position="19"/>
        <end position="217"/>
    </location>
</feature>
<dbReference type="RefSeq" id="WP_176619197.1">
    <property type="nucleotide sequence ID" value="NZ_WYET01000001.1"/>
</dbReference>
<accession>A0A850NE72</accession>
<gene>
    <name evidence="2" type="ORF">GUA46_02715</name>
</gene>
<protein>
    <recommendedName>
        <fullName evidence="4">Outer membrane protein beta-barrel domain-containing protein</fullName>
    </recommendedName>
</protein>
<evidence type="ECO:0008006" key="4">
    <source>
        <dbReference type="Google" id="ProtNLM"/>
    </source>
</evidence>
<dbReference type="AlphaFoldDB" id="A0A850NE72"/>
<reference evidence="2 3" key="1">
    <citation type="submission" date="2020-01" db="EMBL/GenBank/DDBJ databases">
        <title>Draft Genome Analysis of Muricauda sp. HICW Isolated from coastal seawater of PR China.</title>
        <authorList>
            <person name="Chen M.-X."/>
        </authorList>
    </citation>
    <scope>NUCLEOTIDE SEQUENCE [LARGE SCALE GENOMIC DNA]</scope>
    <source>
        <strain evidence="2 3">HICW</strain>
    </source>
</reference>
<evidence type="ECO:0000313" key="3">
    <source>
        <dbReference type="Proteomes" id="UP000558089"/>
    </source>
</evidence>
<organism evidence="2 3">
    <name type="scientific">Flagellimonas chongwuensis</name>
    <dbReference type="NCBI Taxonomy" id="2697365"/>
    <lineage>
        <taxon>Bacteria</taxon>
        <taxon>Pseudomonadati</taxon>
        <taxon>Bacteroidota</taxon>
        <taxon>Flavobacteriia</taxon>
        <taxon>Flavobacteriales</taxon>
        <taxon>Flavobacteriaceae</taxon>
        <taxon>Flagellimonas</taxon>
    </lineage>
</organism>
<dbReference type="Proteomes" id="UP000558089">
    <property type="component" value="Unassembled WGS sequence"/>
</dbReference>
<dbReference type="EMBL" id="WYET01000001">
    <property type="protein sequence ID" value="NVN17240.1"/>
    <property type="molecule type" value="Genomic_DNA"/>
</dbReference>
<comment type="caution">
    <text evidence="2">The sequence shown here is derived from an EMBL/GenBank/DDBJ whole genome shotgun (WGS) entry which is preliminary data.</text>
</comment>
<keyword evidence="3" id="KW-1185">Reference proteome</keyword>
<proteinExistence type="predicted"/>
<evidence type="ECO:0000256" key="1">
    <source>
        <dbReference type="SAM" id="SignalP"/>
    </source>
</evidence>
<name>A0A850NE72_9FLAO</name>
<keyword evidence="1" id="KW-0732">Signal</keyword>
<feature type="signal peptide" evidence="1">
    <location>
        <begin position="1"/>
        <end position="18"/>
    </location>
</feature>